<organism evidence="1 2">
    <name type="scientific">Sphaerobacter thermophilus (strain ATCC 49802 / DSM 20745 / KCCM 41009 / NCIMB 13125 / S 6022)</name>
    <dbReference type="NCBI Taxonomy" id="479434"/>
    <lineage>
        <taxon>Bacteria</taxon>
        <taxon>Pseudomonadati</taxon>
        <taxon>Thermomicrobiota</taxon>
        <taxon>Thermomicrobia</taxon>
        <taxon>Sphaerobacterales</taxon>
        <taxon>Sphaerobacterineae</taxon>
        <taxon>Sphaerobacteraceae</taxon>
        <taxon>Sphaerobacter</taxon>
    </lineage>
</organism>
<dbReference type="Pfam" id="PF13641">
    <property type="entry name" value="Glyco_tranf_2_3"/>
    <property type="match status" value="1"/>
</dbReference>
<dbReference type="GO" id="GO:0016740">
    <property type="term" value="F:transferase activity"/>
    <property type="evidence" value="ECO:0007669"/>
    <property type="project" value="UniProtKB-KW"/>
</dbReference>
<dbReference type="HOGENOM" id="CLU_707693_0_0_0"/>
<proteinExistence type="predicted"/>
<dbReference type="RefSeq" id="WP_012871344.1">
    <property type="nucleotide sequence ID" value="NC_013523.1"/>
</dbReference>
<reference evidence="1 2" key="2">
    <citation type="journal article" date="2010" name="Stand. Genomic Sci.">
        <title>Complete genome sequence of Desulfohalobium retbaense type strain (HR(100)).</title>
        <authorList>
            <person name="Spring S."/>
            <person name="Nolan M."/>
            <person name="Lapidus A."/>
            <person name="Glavina Del Rio T."/>
            <person name="Copeland A."/>
            <person name="Tice H."/>
            <person name="Cheng J.F."/>
            <person name="Lucas S."/>
            <person name="Land M."/>
            <person name="Chen F."/>
            <person name="Bruce D."/>
            <person name="Goodwin L."/>
            <person name="Pitluck S."/>
            <person name="Ivanova N."/>
            <person name="Mavromatis K."/>
            <person name="Mikhailova N."/>
            <person name="Pati A."/>
            <person name="Chen A."/>
            <person name="Palaniappan K."/>
            <person name="Hauser L."/>
            <person name="Chang Y.J."/>
            <person name="Jeffries C.D."/>
            <person name="Munk C."/>
            <person name="Kiss H."/>
            <person name="Chain P."/>
            <person name="Han C."/>
            <person name="Brettin T."/>
            <person name="Detter J.C."/>
            <person name="Schuler E."/>
            <person name="Goker M."/>
            <person name="Rohde M."/>
            <person name="Bristow J."/>
            <person name="Eisen J.A."/>
            <person name="Markowitz V."/>
            <person name="Hugenholtz P."/>
            <person name="Kyrpides N.C."/>
            <person name="Klenk H.P."/>
        </authorList>
    </citation>
    <scope>NUCLEOTIDE SEQUENCE [LARGE SCALE GENOMIC DNA]</scope>
    <source>
        <strain evidence="2">ATCC 49802 / DSM 20745 / S 6022</strain>
    </source>
</reference>
<accession>D1C230</accession>
<keyword evidence="2" id="KW-1185">Reference proteome</keyword>
<keyword evidence="1" id="KW-0808">Transferase</keyword>
<dbReference type="SUPFAM" id="SSF53448">
    <property type="entry name" value="Nucleotide-diphospho-sugar transferases"/>
    <property type="match status" value="1"/>
</dbReference>
<name>D1C230_SPHTD</name>
<dbReference type="OrthoDB" id="9807209at2"/>
<dbReference type="PANTHER" id="PTHR43179">
    <property type="entry name" value="RHAMNOSYLTRANSFERASE WBBL"/>
    <property type="match status" value="1"/>
</dbReference>
<reference evidence="2" key="1">
    <citation type="submission" date="2009-11" db="EMBL/GenBank/DDBJ databases">
        <title>The complete chromosome 1 of Sphaerobacter thermophilus DSM 20745.</title>
        <authorList>
            <person name="Lucas S."/>
            <person name="Copeland A."/>
            <person name="Lapidus A."/>
            <person name="Glavina del Rio T."/>
            <person name="Dalin E."/>
            <person name="Tice H."/>
            <person name="Bruce D."/>
            <person name="Goodwin L."/>
            <person name="Pitluck S."/>
            <person name="Kyrpides N."/>
            <person name="Mavromatis K."/>
            <person name="Ivanova N."/>
            <person name="Mikhailova N."/>
            <person name="LaButti K.M."/>
            <person name="Clum A."/>
            <person name="Sun H.I."/>
            <person name="Brettin T."/>
            <person name="Detter J.C."/>
            <person name="Han C."/>
            <person name="Larimer F."/>
            <person name="Land M."/>
            <person name="Hauser L."/>
            <person name="Markowitz V."/>
            <person name="Cheng J.F."/>
            <person name="Hugenholtz P."/>
            <person name="Woyke T."/>
            <person name="Wu D."/>
            <person name="Steenblock K."/>
            <person name="Schneider S."/>
            <person name="Pukall R."/>
            <person name="Goeker M."/>
            <person name="Klenk H.P."/>
            <person name="Eisen J.A."/>
        </authorList>
    </citation>
    <scope>NUCLEOTIDE SEQUENCE [LARGE SCALE GENOMIC DNA]</scope>
    <source>
        <strain evidence="2">ATCC 49802 / DSM 20745 / S 6022</strain>
    </source>
</reference>
<dbReference type="AlphaFoldDB" id="D1C230"/>
<dbReference type="eggNOG" id="COG1216">
    <property type="taxonomic scope" value="Bacteria"/>
</dbReference>
<dbReference type="InterPro" id="IPR029044">
    <property type="entry name" value="Nucleotide-diphossugar_trans"/>
</dbReference>
<evidence type="ECO:0000313" key="2">
    <source>
        <dbReference type="Proteomes" id="UP000002027"/>
    </source>
</evidence>
<dbReference type="PANTHER" id="PTHR43179:SF7">
    <property type="entry name" value="RHAMNOSYLTRANSFERASE WBBL"/>
    <property type="match status" value="1"/>
</dbReference>
<sequence>MAGAADRANAWAAVVVNRDAAVFLDGCLRALYDGACPPTEVVVVDTGSTDDSVSELAGWPQVMVEVIGRDLGTAVAANRGLAVTEAPVVAVLAPEVVVEAGFGEALATLFEAQPNLGAAAGKIMAPDGQTLVSAGGAVDEPTMMARHRGRGQPVEGRWDTPGEVAYAPASLMVLRRRAVEEVGGFDEAFPPGAYADVDLCYRLREAGWRVRYDPSLRASGLPPDTPTTSGQVEDWHRGRLRFAVKHLHGEAWWGRFVPAEIERLRGALRGTVEPDWPAVTGAGAIEALARAGARPPGRPRGLLDGEPLAAYARALEALRAASTALEGSAPRSWRRSGDRERARAQQAFNEAVVAVLEAQDRFNREVIADVLLALLGLAARPVVDEDAGAS</sequence>
<dbReference type="Gene3D" id="3.90.550.10">
    <property type="entry name" value="Spore Coat Polysaccharide Biosynthesis Protein SpsA, Chain A"/>
    <property type="match status" value="1"/>
</dbReference>
<evidence type="ECO:0000313" key="1">
    <source>
        <dbReference type="EMBL" id="ACZ38297.1"/>
    </source>
</evidence>
<dbReference type="CAZy" id="GT2">
    <property type="family name" value="Glycosyltransferase Family 2"/>
</dbReference>
<dbReference type="STRING" id="479434.Sthe_0860"/>
<gene>
    <name evidence="1" type="ordered locus">Sthe_0860</name>
</gene>
<dbReference type="EMBL" id="CP001823">
    <property type="protein sequence ID" value="ACZ38297.1"/>
    <property type="molecule type" value="Genomic_DNA"/>
</dbReference>
<dbReference type="KEGG" id="sti:Sthe_0860"/>
<dbReference type="Proteomes" id="UP000002027">
    <property type="component" value="Chromosome 1"/>
</dbReference>
<protein>
    <submittedName>
        <fullName evidence="1">Glycosyl transferase family 2</fullName>
    </submittedName>
</protein>
<dbReference type="InParanoid" id="D1C230"/>